<dbReference type="Gene3D" id="1.25.40.20">
    <property type="entry name" value="Ankyrin repeat-containing domain"/>
    <property type="match status" value="1"/>
</dbReference>
<evidence type="ECO:0000313" key="2">
    <source>
        <dbReference type="Proteomes" id="UP000664859"/>
    </source>
</evidence>
<dbReference type="InterPro" id="IPR036770">
    <property type="entry name" value="Ankyrin_rpt-contain_sf"/>
</dbReference>
<dbReference type="SUPFAM" id="SSF48403">
    <property type="entry name" value="Ankyrin repeat"/>
    <property type="match status" value="1"/>
</dbReference>
<dbReference type="InterPro" id="IPR052050">
    <property type="entry name" value="SecEffector_AnkRepeat"/>
</dbReference>
<dbReference type="AlphaFoldDB" id="A0A835Z7N9"/>
<dbReference type="EMBL" id="JAFCMP010000055">
    <property type="protein sequence ID" value="KAG5189227.1"/>
    <property type="molecule type" value="Genomic_DNA"/>
</dbReference>
<reference evidence="1" key="1">
    <citation type="submission" date="2021-02" db="EMBL/GenBank/DDBJ databases">
        <title>First Annotated Genome of the Yellow-green Alga Tribonema minus.</title>
        <authorList>
            <person name="Mahan K.M."/>
        </authorList>
    </citation>
    <scope>NUCLEOTIDE SEQUENCE</scope>
    <source>
        <strain evidence="1">UTEX B ZZ1240</strain>
    </source>
</reference>
<name>A0A835Z7N9_9STRA</name>
<protein>
    <submittedName>
        <fullName evidence="1">Uncharacterized protein</fullName>
    </submittedName>
</protein>
<accession>A0A835Z7N9</accession>
<dbReference type="PANTHER" id="PTHR46586">
    <property type="entry name" value="ANKYRIN REPEAT-CONTAINING PROTEIN"/>
    <property type="match status" value="1"/>
</dbReference>
<keyword evidence="2" id="KW-1185">Reference proteome</keyword>
<sequence length="225" mass="24702">MEARHGEQRGGTAWCDALTQVFQFLGGGRFLLVGSVCREWRRAYTRSHPRRRTSMRSICRSLELLKWGLLNGCPRHDKHLTIWAASCGSLDTLQRLRMERAPWDQRVTWAAAACGHLKVLQWAAANGCPLNERAVYAAAAAGGRLDVLQWLHGEGRACGAEVTWYAARHGHVEVLNWAHANGLAWSARAGSAAAKHNRPAVLQWARAKGLALESAPAAALQAARS</sequence>
<comment type="caution">
    <text evidence="1">The sequence shown here is derived from an EMBL/GenBank/DDBJ whole genome shotgun (WGS) entry which is preliminary data.</text>
</comment>
<proteinExistence type="predicted"/>
<evidence type="ECO:0000313" key="1">
    <source>
        <dbReference type="EMBL" id="KAG5189227.1"/>
    </source>
</evidence>
<dbReference type="PANTHER" id="PTHR46586:SF3">
    <property type="entry name" value="ANKYRIN REPEAT-CONTAINING PROTEIN"/>
    <property type="match status" value="1"/>
</dbReference>
<gene>
    <name evidence="1" type="ORF">JKP88DRAFT_302385</name>
</gene>
<organism evidence="1 2">
    <name type="scientific">Tribonema minus</name>
    <dbReference type="NCBI Taxonomy" id="303371"/>
    <lineage>
        <taxon>Eukaryota</taxon>
        <taxon>Sar</taxon>
        <taxon>Stramenopiles</taxon>
        <taxon>Ochrophyta</taxon>
        <taxon>PX clade</taxon>
        <taxon>Xanthophyceae</taxon>
        <taxon>Tribonematales</taxon>
        <taxon>Tribonemataceae</taxon>
        <taxon>Tribonema</taxon>
    </lineage>
</organism>
<dbReference type="Proteomes" id="UP000664859">
    <property type="component" value="Unassembled WGS sequence"/>
</dbReference>